<organism evidence="2 3">
    <name type="scientific">Sphingomonas kaistensis</name>
    <dbReference type="NCBI Taxonomy" id="298708"/>
    <lineage>
        <taxon>Bacteria</taxon>
        <taxon>Pseudomonadati</taxon>
        <taxon>Pseudomonadota</taxon>
        <taxon>Alphaproteobacteria</taxon>
        <taxon>Sphingomonadales</taxon>
        <taxon>Sphingomonadaceae</taxon>
        <taxon>Sphingomonas</taxon>
    </lineage>
</organism>
<evidence type="ECO:0000313" key="3">
    <source>
        <dbReference type="Proteomes" id="UP001382935"/>
    </source>
</evidence>
<sequence>MASDPSFETKFSIGNAPDPCEDAEALTAKAERCRRLAAGISDKQAADVLTGMAHTYEEAADRLKAATPDN</sequence>
<gene>
    <name evidence="2" type="ORF">V6R86_09880</name>
</gene>
<reference evidence="2 3" key="1">
    <citation type="submission" date="2024-02" db="EMBL/GenBank/DDBJ databases">
        <title>Full genome sequence of Sphingomonas kaistensis.</title>
        <authorList>
            <person name="Poletto B.L."/>
            <person name="Silva G."/>
            <person name="Galante D."/>
            <person name="Campos K.R."/>
            <person name="Santos M.B.N."/>
            <person name="Sacchi C.T."/>
        </authorList>
    </citation>
    <scope>NUCLEOTIDE SEQUENCE [LARGE SCALE GENOMIC DNA]</scope>
    <source>
        <strain evidence="2 3">MA4R</strain>
    </source>
</reference>
<keyword evidence="3" id="KW-1185">Reference proteome</keyword>
<dbReference type="Proteomes" id="UP001382935">
    <property type="component" value="Chromosome"/>
</dbReference>
<evidence type="ECO:0000313" key="2">
    <source>
        <dbReference type="EMBL" id="WWM70975.1"/>
    </source>
</evidence>
<protein>
    <submittedName>
        <fullName evidence="2">Uncharacterized protein</fullName>
    </submittedName>
</protein>
<feature type="region of interest" description="Disordered" evidence="1">
    <location>
        <begin position="1"/>
        <end position="20"/>
    </location>
</feature>
<dbReference type="EMBL" id="CP145607">
    <property type="protein sequence ID" value="WWM70975.1"/>
    <property type="molecule type" value="Genomic_DNA"/>
</dbReference>
<name>A0ABZ2G1Y1_9SPHN</name>
<evidence type="ECO:0000256" key="1">
    <source>
        <dbReference type="SAM" id="MobiDB-lite"/>
    </source>
</evidence>
<accession>A0ABZ2G1Y1</accession>
<proteinExistence type="predicted"/>
<dbReference type="RefSeq" id="WP_338504211.1">
    <property type="nucleotide sequence ID" value="NZ_CP145607.1"/>
</dbReference>